<feature type="signal peptide" evidence="2">
    <location>
        <begin position="1"/>
        <end position="18"/>
    </location>
</feature>
<dbReference type="EMBL" id="JANEYG010000001">
    <property type="protein sequence ID" value="KAJ8925788.1"/>
    <property type="molecule type" value="Genomic_DNA"/>
</dbReference>
<organism evidence="3 4">
    <name type="scientific">Exocentrus adspersus</name>
    <dbReference type="NCBI Taxonomy" id="1586481"/>
    <lineage>
        <taxon>Eukaryota</taxon>
        <taxon>Metazoa</taxon>
        <taxon>Ecdysozoa</taxon>
        <taxon>Arthropoda</taxon>
        <taxon>Hexapoda</taxon>
        <taxon>Insecta</taxon>
        <taxon>Pterygota</taxon>
        <taxon>Neoptera</taxon>
        <taxon>Endopterygota</taxon>
        <taxon>Coleoptera</taxon>
        <taxon>Polyphaga</taxon>
        <taxon>Cucujiformia</taxon>
        <taxon>Chrysomeloidea</taxon>
        <taxon>Cerambycidae</taxon>
        <taxon>Lamiinae</taxon>
        <taxon>Acanthocinini</taxon>
        <taxon>Exocentrus</taxon>
    </lineage>
</organism>
<dbReference type="Proteomes" id="UP001159042">
    <property type="component" value="Unassembled WGS sequence"/>
</dbReference>
<protein>
    <recommendedName>
        <fullName evidence="5">Chemosensory protein</fullName>
    </recommendedName>
</protein>
<accession>A0AAV8WHF0</accession>
<proteinExistence type="predicted"/>
<dbReference type="PANTHER" id="PTHR11257">
    <property type="entry name" value="CHEMOSENSORY PROTEIN-RELATED"/>
    <property type="match status" value="1"/>
</dbReference>
<sequence>MRAYAVTVLAVLISLAASDKYTTKYDNIDLDEIIKSDRLMKNYMDCVMERGNCTPDGTELKKNIPDALLNECENCSETQKAGGRKNVETSCEGQTRNV</sequence>
<dbReference type="SUPFAM" id="SSF100910">
    <property type="entry name" value="Chemosensory protein Csp2"/>
    <property type="match status" value="1"/>
</dbReference>
<keyword evidence="4" id="KW-1185">Reference proteome</keyword>
<feature type="region of interest" description="Disordered" evidence="1">
    <location>
        <begin position="79"/>
        <end position="98"/>
    </location>
</feature>
<evidence type="ECO:0000313" key="3">
    <source>
        <dbReference type="EMBL" id="KAJ8925788.1"/>
    </source>
</evidence>
<dbReference type="AlphaFoldDB" id="A0AAV8WHF0"/>
<feature type="chain" id="PRO_5043574989" description="Chemosensory protein" evidence="2">
    <location>
        <begin position="19"/>
        <end position="98"/>
    </location>
</feature>
<gene>
    <name evidence="3" type="ORF">NQ315_009638</name>
</gene>
<reference evidence="3 4" key="1">
    <citation type="journal article" date="2023" name="Insect Mol. Biol.">
        <title>Genome sequencing provides insights into the evolution of gene families encoding plant cell wall-degrading enzymes in longhorned beetles.</title>
        <authorList>
            <person name="Shin N.R."/>
            <person name="Okamura Y."/>
            <person name="Kirsch R."/>
            <person name="Pauchet Y."/>
        </authorList>
    </citation>
    <scope>NUCLEOTIDE SEQUENCE [LARGE SCALE GENOMIC DNA]</scope>
    <source>
        <strain evidence="3">EAD_L_NR</strain>
    </source>
</reference>
<dbReference type="PANTHER" id="PTHR11257:SF12">
    <property type="entry name" value="EJACULATORY BULB-SPECIFIC PROTEIN 3-RELATED"/>
    <property type="match status" value="1"/>
</dbReference>
<comment type="caution">
    <text evidence="3">The sequence shown here is derived from an EMBL/GenBank/DDBJ whole genome shotgun (WGS) entry which is preliminary data.</text>
</comment>
<dbReference type="InterPro" id="IPR036682">
    <property type="entry name" value="OS_D_A10/PebIII_sf"/>
</dbReference>
<feature type="compositionally biased region" description="Polar residues" evidence="1">
    <location>
        <begin position="88"/>
        <end position="98"/>
    </location>
</feature>
<dbReference type="InterPro" id="IPR005055">
    <property type="entry name" value="A10/PebIII"/>
</dbReference>
<name>A0AAV8WHF0_9CUCU</name>
<keyword evidence="2" id="KW-0732">Signal</keyword>
<dbReference type="Gene3D" id="1.10.2080.10">
    <property type="entry name" value="Insect odorant-binding protein A10/Ejaculatory bulb-specific protein 3"/>
    <property type="match status" value="1"/>
</dbReference>
<evidence type="ECO:0000256" key="1">
    <source>
        <dbReference type="SAM" id="MobiDB-lite"/>
    </source>
</evidence>
<dbReference type="Pfam" id="PF03392">
    <property type="entry name" value="OS-D"/>
    <property type="match status" value="1"/>
</dbReference>
<evidence type="ECO:0000256" key="2">
    <source>
        <dbReference type="SAM" id="SignalP"/>
    </source>
</evidence>
<evidence type="ECO:0008006" key="5">
    <source>
        <dbReference type="Google" id="ProtNLM"/>
    </source>
</evidence>
<evidence type="ECO:0000313" key="4">
    <source>
        <dbReference type="Proteomes" id="UP001159042"/>
    </source>
</evidence>